<reference evidence="1 2" key="1">
    <citation type="journal article" date="2021" name="Nat. Plants">
        <title>The Taxus genome provides insights into paclitaxel biosynthesis.</title>
        <authorList>
            <person name="Xiong X."/>
            <person name="Gou J."/>
            <person name="Liao Q."/>
            <person name="Li Y."/>
            <person name="Zhou Q."/>
            <person name="Bi G."/>
            <person name="Li C."/>
            <person name="Du R."/>
            <person name="Wang X."/>
            <person name="Sun T."/>
            <person name="Guo L."/>
            <person name="Liang H."/>
            <person name="Lu P."/>
            <person name="Wu Y."/>
            <person name="Zhang Z."/>
            <person name="Ro D.K."/>
            <person name="Shang Y."/>
            <person name="Huang S."/>
            <person name="Yan J."/>
        </authorList>
    </citation>
    <scope>NUCLEOTIDE SEQUENCE [LARGE SCALE GENOMIC DNA]</scope>
    <source>
        <strain evidence="1">Ta-2019</strain>
    </source>
</reference>
<accession>A0AA38CAP5</accession>
<name>A0AA38CAP5_TAXCH</name>
<dbReference type="Proteomes" id="UP000824469">
    <property type="component" value="Unassembled WGS sequence"/>
</dbReference>
<sequence>MSIEDLAREDRYIVSKWLKKTTHKKACEDKISSRTFRKNAYGGKDIKELVMVQRSYWKKKVDVISNEGELK</sequence>
<feature type="non-terminal residue" evidence="1">
    <location>
        <position position="71"/>
    </location>
</feature>
<protein>
    <submittedName>
        <fullName evidence="1">Uncharacterized protein</fullName>
    </submittedName>
</protein>
<comment type="caution">
    <text evidence="1">The sequence shown here is derived from an EMBL/GenBank/DDBJ whole genome shotgun (WGS) entry which is preliminary data.</text>
</comment>
<dbReference type="AlphaFoldDB" id="A0AA38CAP5"/>
<evidence type="ECO:0000313" key="1">
    <source>
        <dbReference type="EMBL" id="KAH9298086.1"/>
    </source>
</evidence>
<gene>
    <name evidence="1" type="ORF">KI387_029768</name>
</gene>
<keyword evidence="2" id="KW-1185">Reference proteome</keyword>
<dbReference type="EMBL" id="JAHRHJ020000010">
    <property type="protein sequence ID" value="KAH9298086.1"/>
    <property type="molecule type" value="Genomic_DNA"/>
</dbReference>
<organism evidence="1 2">
    <name type="scientific">Taxus chinensis</name>
    <name type="common">Chinese yew</name>
    <name type="synonym">Taxus wallichiana var. chinensis</name>
    <dbReference type="NCBI Taxonomy" id="29808"/>
    <lineage>
        <taxon>Eukaryota</taxon>
        <taxon>Viridiplantae</taxon>
        <taxon>Streptophyta</taxon>
        <taxon>Embryophyta</taxon>
        <taxon>Tracheophyta</taxon>
        <taxon>Spermatophyta</taxon>
        <taxon>Pinopsida</taxon>
        <taxon>Pinidae</taxon>
        <taxon>Conifers II</taxon>
        <taxon>Cupressales</taxon>
        <taxon>Taxaceae</taxon>
        <taxon>Taxus</taxon>
    </lineage>
</organism>
<proteinExistence type="predicted"/>
<evidence type="ECO:0000313" key="2">
    <source>
        <dbReference type="Proteomes" id="UP000824469"/>
    </source>
</evidence>